<protein>
    <submittedName>
        <fullName evidence="1">Uncharacterized protein</fullName>
    </submittedName>
</protein>
<keyword evidence="2" id="KW-1185">Reference proteome</keyword>
<comment type="caution">
    <text evidence="1">The sequence shown here is derived from an EMBL/GenBank/DDBJ whole genome shotgun (WGS) entry which is preliminary data.</text>
</comment>
<evidence type="ECO:0000313" key="2">
    <source>
        <dbReference type="Proteomes" id="UP001596002"/>
    </source>
</evidence>
<accession>A0ABV9Q8H1</accession>
<dbReference type="Proteomes" id="UP001596002">
    <property type="component" value="Unassembled WGS sequence"/>
</dbReference>
<organism evidence="1 2">
    <name type="scientific">Effusibacillus consociatus</name>
    <dbReference type="NCBI Taxonomy" id="1117041"/>
    <lineage>
        <taxon>Bacteria</taxon>
        <taxon>Bacillati</taxon>
        <taxon>Bacillota</taxon>
        <taxon>Bacilli</taxon>
        <taxon>Bacillales</taxon>
        <taxon>Alicyclobacillaceae</taxon>
        <taxon>Effusibacillus</taxon>
    </lineage>
</organism>
<evidence type="ECO:0000313" key="1">
    <source>
        <dbReference type="EMBL" id="MFC4770188.1"/>
    </source>
</evidence>
<gene>
    <name evidence="1" type="ORF">ACFO8Q_23205</name>
</gene>
<proteinExistence type="predicted"/>
<name>A0ABV9Q8H1_9BACL</name>
<reference evidence="2" key="1">
    <citation type="journal article" date="2019" name="Int. J. Syst. Evol. Microbiol.">
        <title>The Global Catalogue of Microorganisms (GCM) 10K type strain sequencing project: providing services to taxonomists for standard genome sequencing and annotation.</title>
        <authorList>
            <consortium name="The Broad Institute Genomics Platform"/>
            <consortium name="The Broad Institute Genome Sequencing Center for Infectious Disease"/>
            <person name="Wu L."/>
            <person name="Ma J."/>
        </authorList>
    </citation>
    <scope>NUCLEOTIDE SEQUENCE [LARGE SCALE GENOMIC DNA]</scope>
    <source>
        <strain evidence="2">WYCCWR 12678</strain>
    </source>
</reference>
<dbReference type="EMBL" id="JBHSHC010000157">
    <property type="protein sequence ID" value="MFC4770188.1"/>
    <property type="molecule type" value="Genomic_DNA"/>
</dbReference>
<sequence length="78" mass="8583">MIAVLFSSSGVVGQVSAETETVSFQQDCNCYKGSNKLSKEEALKKLKDSGTSVNENLPQQEIARAEKALKNLKRLKKH</sequence>